<dbReference type="AlphaFoldDB" id="A0A6I2U5Y8"/>
<feature type="region of interest" description="Disordered" evidence="1">
    <location>
        <begin position="74"/>
        <end position="96"/>
    </location>
</feature>
<evidence type="ECO:0000256" key="1">
    <source>
        <dbReference type="SAM" id="MobiDB-lite"/>
    </source>
</evidence>
<name>A0A6I2U5Y8_9FIRM</name>
<proteinExistence type="predicted"/>
<organism evidence="2 3">
    <name type="scientific">Ruthenibacterium lactatiformans</name>
    <dbReference type="NCBI Taxonomy" id="1550024"/>
    <lineage>
        <taxon>Bacteria</taxon>
        <taxon>Bacillati</taxon>
        <taxon>Bacillota</taxon>
        <taxon>Clostridia</taxon>
        <taxon>Eubacteriales</taxon>
        <taxon>Oscillospiraceae</taxon>
        <taxon>Ruthenibacterium</taxon>
    </lineage>
</organism>
<gene>
    <name evidence="2" type="ORF">FYJ76_14670</name>
</gene>
<dbReference type="Proteomes" id="UP000431913">
    <property type="component" value="Unassembled WGS sequence"/>
</dbReference>
<comment type="caution">
    <text evidence="2">The sequence shown here is derived from an EMBL/GenBank/DDBJ whole genome shotgun (WGS) entry which is preliminary data.</text>
</comment>
<reference evidence="2 3" key="1">
    <citation type="submission" date="2019-08" db="EMBL/GenBank/DDBJ databases">
        <title>In-depth cultivation of the pig gut microbiome towards novel bacterial diversity and tailored functional studies.</title>
        <authorList>
            <person name="Wylensek D."/>
            <person name="Hitch T.C.A."/>
            <person name="Clavel T."/>
        </authorList>
    </citation>
    <scope>NUCLEOTIDE SEQUENCE [LARGE SCALE GENOMIC DNA]</scope>
    <source>
        <strain evidence="2 3">WCA3-601-WT-6J</strain>
    </source>
</reference>
<evidence type="ECO:0000313" key="3">
    <source>
        <dbReference type="Proteomes" id="UP000431913"/>
    </source>
</evidence>
<dbReference type="RefSeq" id="WP_154523753.1">
    <property type="nucleotide sequence ID" value="NZ_VUNJ01000020.1"/>
</dbReference>
<dbReference type="EMBL" id="VUNJ01000020">
    <property type="protein sequence ID" value="MST93157.1"/>
    <property type="molecule type" value="Genomic_DNA"/>
</dbReference>
<evidence type="ECO:0000313" key="2">
    <source>
        <dbReference type="EMBL" id="MST93157.1"/>
    </source>
</evidence>
<protein>
    <submittedName>
        <fullName evidence="2">Uncharacterized protein</fullName>
    </submittedName>
</protein>
<sequence length="96" mass="10992">MLNVQPFRPVLKPGDAQRIQDGAIRLLCEHGIACSHKKGAELLVEKRRHHIQKREASIRQGAYRSFFRTTKKGTEPAARFNRAGNSFFHGRKLEQP</sequence>
<accession>A0A6I2U5Y8</accession>